<dbReference type="InterPro" id="IPR000878">
    <property type="entry name" value="4pyrrol_Mease"/>
</dbReference>
<evidence type="ECO:0000256" key="1">
    <source>
        <dbReference type="ARBA" id="ARBA00005879"/>
    </source>
</evidence>
<evidence type="ECO:0000313" key="14">
    <source>
        <dbReference type="EMBL" id="RCU52950.1"/>
    </source>
</evidence>
<keyword evidence="3" id="KW-0169">Cobalamin biosynthesis</keyword>
<dbReference type="Gene3D" id="3.40.1010.10">
    <property type="entry name" value="Cobalt-precorrin-4 Transmethylase, Domain 1"/>
    <property type="match status" value="1"/>
</dbReference>
<evidence type="ECO:0000256" key="5">
    <source>
        <dbReference type="ARBA" id="ARBA00022679"/>
    </source>
</evidence>
<evidence type="ECO:0000259" key="13">
    <source>
        <dbReference type="Pfam" id="PF00590"/>
    </source>
</evidence>
<organism evidence="14 15">
    <name type="scientific">Corallincola holothuriorum</name>
    <dbReference type="NCBI Taxonomy" id="2282215"/>
    <lineage>
        <taxon>Bacteria</taxon>
        <taxon>Pseudomonadati</taxon>
        <taxon>Pseudomonadota</taxon>
        <taxon>Gammaproteobacteria</taxon>
        <taxon>Alteromonadales</taxon>
        <taxon>Psychromonadaceae</taxon>
        <taxon>Corallincola</taxon>
    </lineage>
</organism>
<dbReference type="InterPro" id="IPR014776">
    <property type="entry name" value="4pyrrole_Mease_sub2"/>
</dbReference>
<keyword evidence="10" id="KW-0511">Multifunctional enzyme</keyword>
<dbReference type="Proteomes" id="UP000252558">
    <property type="component" value="Unassembled WGS sequence"/>
</dbReference>
<dbReference type="PANTHER" id="PTHR45790">
    <property type="entry name" value="SIROHEME SYNTHASE-RELATED"/>
    <property type="match status" value="1"/>
</dbReference>
<dbReference type="FunFam" id="3.30.950.10:FF:000001">
    <property type="entry name" value="Siroheme synthase"/>
    <property type="match status" value="1"/>
</dbReference>
<dbReference type="CDD" id="cd11642">
    <property type="entry name" value="SUMT"/>
    <property type="match status" value="1"/>
</dbReference>
<dbReference type="GO" id="GO:0032259">
    <property type="term" value="P:methylation"/>
    <property type="evidence" value="ECO:0007669"/>
    <property type="project" value="UniProtKB-KW"/>
</dbReference>
<dbReference type="PROSITE" id="PS00839">
    <property type="entry name" value="SUMT_1"/>
    <property type="match status" value="1"/>
</dbReference>
<keyword evidence="7" id="KW-0560">Oxidoreductase</keyword>
<dbReference type="InterPro" id="IPR003043">
    <property type="entry name" value="Uropor_MeTrfase_CS"/>
</dbReference>
<evidence type="ECO:0000256" key="8">
    <source>
        <dbReference type="ARBA" id="ARBA00023239"/>
    </source>
</evidence>
<comment type="similarity">
    <text evidence="1">Belongs to the precorrin methyltransferase family.</text>
</comment>
<proteinExistence type="inferred from homology"/>
<evidence type="ECO:0000256" key="6">
    <source>
        <dbReference type="ARBA" id="ARBA00022691"/>
    </source>
</evidence>
<reference evidence="14 15" key="1">
    <citation type="submission" date="2018-07" db="EMBL/GenBank/DDBJ databases">
        <title>Corallincola holothuriorum sp. nov., a new facultative anaerobe isolated from sea cucumber Apostichopus japonicus.</title>
        <authorList>
            <person name="Xia H."/>
        </authorList>
    </citation>
    <scope>NUCLEOTIDE SEQUENCE [LARGE SCALE GENOMIC DNA]</scope>
    <source>
        <strain evidence="14 15">C4</strain>
    </source>
</reference>
<comment type="pathway">
    <text evidence="11">Porphyrin-containing compound metabolism; siroheme biosynthesis; precorrin-2 from uroporphyrinogen III: step 1/1.</text>
</comment>
<comment type="caution">
    <text evidence="14">The sequence shown here is derived from an EMBL/GenBank/DDBJ whole genome shotgun (WGS) entry which is preliminary data.</text>
</comment>
<dbReference type="GO" id="GO:0009236">
    <property type="term" value="P:cobalamin biosynthetic process"/>
    <property type="evidence" value="ECO:0007669"/>
    <property type="project" value="UniProtKB-KW"/>
</dbReference>
<keyword evidence="5 14" id="KW-0808">Transferase</keyword>
<accession>A0A368NS60</accession>
<dbReference type="OrthoDB" id="9815856at2"/>
<dbReference type="AlphaFoldDB" id="A0A368NS60"/>
<evidence type="ECO:0000256" key="11">
    <source>
        <dbReference type="ARBA" id="ARBA00025705"/>
    </source>
</evidence>
<dbReference type="InterPro" id="IPR035996">
    <property type="entry name" value="4pyrrol_Methylase_sf"/>
</dbReference>
<keyword evidence="4 14" id="KW-0489">Methyltransferase</keyword>
<comment type="pathway">
    <text evidence="12">Cofactor biosynthesis; adenosylcobalamin biosynthesis; precorrin-2 from uroporphyrinogen III: step 1/1.</text>
</comment>
<gene>
    <name evidence="14" type="primary">cobA</name>
    <name evidence="14" type="ORF">DU002_01715</name>
</gene>
<dbReference type="GO" id="GO:0016491">
    <property type="term" value="F:oxidoreductase activity"/>
    <property type="evidence" value="ECO:0007669"/>
    <property type="project" value="UniProtKB-KW"/>
</dbReference>
<evidence type="ECO:0000313" key="15">
    <source>
        <dbReference type="Proteomes" id="UP000252558"/>
    </source>
</evidence>
<keyword evidence="8" id="KW-0456">Lyase</keyword>
<evidence type="ECO:0000256" key="3">
    <source>
        <dbReference type="ARBA" id="ARBA00022573"/>
    </source>
</evidence>
<dbReference type="EMBL" id="QPID01000001">
    <property type="protein sequence ID" value="RCU52950.1"/>
    <property type="molecule type" value="Genomic_DNA"/>
</dbReference>
<dbReference type="GO" id="GO:0004851">
    <property type="term" value="F:uroporphyrin-III C-methyltransferase activity"/>
    <property type="evidence" value="ECO:0007669"/>
    <property type="project" value="UniProtKB-EC"/>
</dbReference>
<keyword evidence="9" id="KW-0627">Porphyrin biosynthesis</keyword>
<dbReference type="SUPFAM" id="SSF53790">
    <property type="entry name" value="Tetrapyrrole methylase"/>
    <property type="match status" value="1"/>
</dbReference>
<dbReference type="PANTHER" id="PTHR45790:SF1">
    <property type="entry name" value="SIROHEME SYNTHASE"/>
    <property type="match status" value="1"/>
</dbReference>
<dbReference type="EC" id="2.1.1.107" evidence="2"/>
<dbReference type="InterPro" id="IPR050161">
    <property type="entry name" value="Siro_Cobalamin_biosynth"/>
</dbReference>
<dbReference type="Gene3D" id="3.30.950.10">
    <property type="entry name" value="Methyltransferase, Cobalt-precorrin-4 Transmethylase, Domain 2"/>
    <property type="match status" value="1"/>
</dbReference>
<protein>
    <recommendedName>
        <fullName evidence="2">uroporphyrinogen-III C-methyltransferase</fullName>
        <ecNumber evidence="2">2.1.1.107</ecNumber>
    </recommendedName>
</protein>
<name>A0A368NS60_9GAMM</name>
<dbReference type="Pfam" id="PF00590">
    <property type="entry name" value="TP_methylase"/>
    <property type="match status" value="1"/>
</dbReference>
<evidence type="ECO:0000256" key="10">
    <source>
        <dbReference type="ARBA" id="ARBA00023268"/>
    </source>
</evidence>
<sequence>MGNKIIALNNETRALKQQSTPSKSASSQGKVWLVGSGPGDAELLTVKALRIIQQADLILYDALVSDEIRALFPEQTAALFVGKSKNHHSISQSALNELLVTKAAEGFNICRLKGGDPFIFGRGGEEALTLRKIGVDVEIVPGITAASGCTSYAGIPLTHRGMAQACTFITAHGETGLNLDWHALARPAQTLVIYMGLSKLPDIRRELSYHGMPTNTPAALISNGCRPEQQTVIGTLETLPELAKQHQLPSPTLVVIGEVVTLAPALNWFNTLIESEQHELSA</sequence>
<evidence type="ECO:0000256" key="12">
    <source>
        <dbReference type="ARBA" id="ARBA00060548"/>
    </source>
</evidence>
<feature type="domain" description="Tetrapyrrole methylase" evidence="13">
    <location>
        <begin position="30"/>
        <end position="239"/>
    </location>
</feature>
<evidence type="ECO:0000256" key="4">
    <source>
        <dbReference type="ARBA" id="ARBA00022603"/>
    </source>
</evidence>
<dbReference type="InterPro" id="IPR014777">
    <property type="entry name" value="4pyrrole_Mease_sub1"/>
</dbReference>
<dbReference type="InterPro" id="IPR006366">
    <property type="entry name" value="CobA/CysG_C"/>
</dbReference>
<dbReference type="GO" id="GO:0019354">
    <property type="term" value="P:siroheme biosynthetic process"/>
    <property type="evidence" value="ECO:0007669"/>
    <property type="project" value="UniProtKB-UniPathway"/>
</dbReference>
<keyword evidence="15" id="KW-1185">Reference proteome</keyword>
<dbReference type="NCBIfam" id="NF004790">
    <property type="entry name" value="PRK06136.1"/>
    <property type="match status" value="1"/>
</dbReference>
<dbReference type="UniPathway" id="UPA00262">
    <property type="reaction ID" value="UER00211"/>
</dbReference>
<evidence type="ECO:0000256" key="2">
    <source>
        <dbReference type="ARBA" id="ARBA00012162"/>
    </source>
</evidence>
<keyword evidence="6" id="KW-0949">S-adenosyl-L-methionine</keyword>
<dbReference type="GO" id="GO:0016829">
    <property type="term" value="F:lyase activity"/>
    <property type="evidence" value="ECO:0007669"/>
    <property type="project" value="UniProtKB-KW"/>
</dbReference>
<dbReference type="NCBIfam" id="TIGR01469">
    <property type="entry name" value="cobA_cysG_Cterm"/>
    <property type="match status" value="1"/>
</dbReference>
<dbReference type="FunFam" id="3.40.1010.10:FF:000001">
    <property type="entry name" value="Siroheme synthase"/>
    <property type="match status" value="1"/>
</dbReference>
<evidence type="ECO:0000256" key="9">
    <source>
        <dbReference type="ARBA" id="ARBA00023244"/>
    </source>
</evidence>
<evidence type="ECO:0000256" key="7">
    <source>
        <dbReference type="ARBA" id="ARBA00023002"/>
    </source>
</evidence>